<dbReference type="RefSeq" id="WP_367982858.1">
    <property type="nucleotide sequence ID" value="NZ_JBAKFF010000001.1"/>
</dbReference>
<evidence type="ECO:0000256" key="10">
    <source>
        <dbReference type="HAMAP-Rule" id="MF_00575"/>
    </source>
</evidence>
<comment type="subcellular location">
    <subcellularLocation>
        <location evidence="10">Cell inner membrane</location>
        <topology evidence="10">Peripheral membrane protein</topology>
        <orientation evidence="10">Cytoplasmic side</orientation>
    </subcellularLocation>
</comment>
<accession>A0ABV3T4D4</accession>
<comment type="function">
    <text evidence="10">Hydrolyzes the pyrophosphate bond of UDP-2,3-diacylglucosamine to yield 2,3-diacylglucosamine 1-phosphate (lipid X) and UMP by catalyzing the attack of water at the alpha-P atom. Involved in the biosynthesis of lipid A, a phosphorylated glycolipid that anchors the lipopolysaccharide to the outer membrane of the cell.</text>
</comment>
<keyword evidence="5 10" id="KW-0479">Metal-binding</keyword>
<evidence type="ECO:0000256" key="1">
    <source>
        <dbReference type="ARBA" id="ARBA00022475"/>
    </source>
</evidence>
<evidence type="ECO:0000256" key="3">
    <source>
        <dbReference type="ARBA" id="ARBA00022519"/>
    </source>
</evidence>
<dbReference type="CDD" id="cd07398">
    <property type="entry name" value="MPP_YbbF-LpxH"/>
    <property type="match status" value="1"/>
</dbReference>
<keyword evidence="13" id="KW-1185">Reference proteome</keyword>
<comment type="caution">
    <text evidence="10">Lacks conserved residue(s) required for the propagation of feature annotation.</text>
</comment>
<evidence type="ECO:0000256" key="9">
    <source>
        <dbReference type="ARBA" id="ARBA00023211"/>
    </source>
</evidence>
<protein>
    <recommendedName>
        <fullName evidence="10">UDP-2,3-diacylglucosamine hydrolase</fullName>
        <ecNumber evidence="10">3.6.1.54</ecNumber>
    </recommendedName>
    <alternativeName>
        <fullName evidence="10">UDP-2,3-diacylglucosamine diphosphatase</fullName>
    </alternativeName>
</protein>
<evidence type="ECO:0000256" key="8">
    <source>
        <dbReference type="ARBA" id="ARBA00023136"/>
    </source>
</evidence>
<evidence type="ECO:0000256" key="2">
    <source>
        <dbReference type="ARBA" id="ARBA00022516"/>
    </source>
</evidence>
<feature type="binding site" evidence="10">
    <location>
        <position position="67"/>
    </location>
    <ligand>
        <name>Mn(2+)</name>
        <dbReference type="ChEBI" id="CHEBI:29035"/>
        <label>2</label>
    </ligand>
</feature>
<dbReference type="Gene3D" id="3.60.21.10">
    <property type="match status" value="1"/>
</dbReference>
<keyword evidence="9 10" id="KW-0464">Manganese</keyword>
<proteinExistence type="inferred from homology"/>
<feature type="binding site" evidence="10">
    <location>
        <position position="104"/>
    </location>
    <ligand>
        <name>Mn(2+)</name>
        <dbReference type="ChEBI" id="CHEBI:29035"/>
        <label>2</label>
    </ligand>
</feature>
<dbReference type="InterPro" id="IPR004843">
    <property type="entry name" value="Calcineurin-like_PHP"/>
</dbReference>
<dbReference type="SUPFAM" id="SSF56300">
    <property type="entry name" value="Metallo-dependent phosphatases"/>
    <property type="match status" value="1"/>
</dbReference>
<keyword evidence="6 10" id="KW-0378">Hydrolase</keyword>
<dbReference type="InterPro" id="IPR029052">
    <property type="entry name" value="Metallo-depent_PP-like"/>
</dbReference>
<dbReference type="NCBIfam" id="TIGR01854">
    <property type="entry name" value="lipid_A_lpxH"/>
    <property type="match status" value="1"/>
</dbReference>
<feature type="binding site" evidence="10">
    <location>
        <position position="192"/>
    </location>
    <ligand>
        <name>substrate</name>
    </ligand>
</feature>
<dbReference type="NCBIfam" id="NF003743">
    <property type="entry name" value="PRK05340.1"/>
    <property type="match status" value="1"/>
</dbReference>
<feature type="binding site" evidence="10">
    <location>
        <position position="34"/>
    </location>
    <ligand>
        <name>Mn(2+)</name>
        <dbReference type="ChEBI" id="CHEBI:29035"/>
        <label>1</label>
    </ligand>
</feature>
<comment type="catalytic activity">
    <reaction evidence="10">
        <text>UDP-2-N,3-O-bis[(3R)-3-hydroxytetradecanoyl]-alpha-D-glucosamine + H2O = 2-N,3-O-bis[(3R)-3-hydroxytetradecanoyl]-alpha-D-glucosaminyl 1-phosphate + UMP + 2 H(+)</text>
        <dbReference type="Rhea" id="RHEA:25213"/>
        <dbReference type="ChEBI" id="CHEBI:15377"/>
        <dbReference type="ChEBI" id="CHEBI:15378"/>
        <dbReference type="ChEBI" id="CHEBI:57865"/>
        <dbReference type="ChEBI" id="CHEBI:57957"/>
        <dbReference type="ChEBI" id="CHEBI:78847"/>
        <dbReference type="EC" id="3.6.1.54"/>
    </reaction>
</comment>
<feature type="binding site" evidence="10">
    <location>
        <position position="222"/>
    </location>
    <ligand>
        <name>Mn(2+)</name>
        <dbReference type="ChEBI" id="CHEBI:29035"/>
        <label>1</label>
    </ligand>
</feature>
<dbReference type="InterPro" id="IPR010138">
    <property type="entry name" value="UDP-diacylglucosamine_Hdrlase"/>
</dbReference>
<comment type="caution">
    <text evidence="12">The sequence shown here is derived from an EMBL/GenBank/DDBJ whole genome shotgun (WGS) entry which is preliminary data.</text>
</comment>
<dbReference type="GO" id="GO:0016787">
    <property type="term" value="F:hydrolase activity"/>
    <property type="evidence" value="ECO:0007669"/>
    <property type="project" value="UniProtKB-KW"/>
</dbReference>
<dbReference type="PANTHER" id="PTHR34990:SF1">
    <property type="entry name" value="UDP-2,3-DIACYLGLUCOSAMINE HYDROLASE"/>
    <property type="match status" value="1"/>
</dbReference>
<evidence type="ECO:0000256" key="4">
    <source>
        <dbReference type="ARBA" id="ARBA00022556"/>
    </source>
</evidence>
<evidence type="ECO:0000256" key="5">
    <source>
        <dbReference type="ARBA" id="ARBA00022723"/>
    </source>
</evidence>
<feature type="binding site" evidence="10">
    <location>
        <position position="147"/>
    </location>
    <ligand>
        <name>substrate</name>
    </ligand>
</feature>
<feature type="binding site" evidence="10">
    <location>
        <position position="67"/>
    </location>
    <ligand>
        <name>Mn(2+)</name>
        <dbReference type="ChEBI" id="CHEBI:29035"/>
        <label>1</label>
    </ligand>
</feature>
<organism evidence="12 13">
    <name type="scientific">Spiribacter insolitus</name>
    <dbReference type="NCBI Taxonomy" id="3122417"/>
    <lineage>
        <taxon>Bacteria</taxon>
        <taxon>Pseudomonadati</taxon>
        <taxon>Pseudomonadota</taxon>
        <taxon>Gammaproteobacteria</taxon>
        <taxon>Chromatiales</taxon>
        <taxon>Ectothiorhodospiraceae</taxon>
        <taxon>Spiribacter</taxon>
    </lineage>
</organism>
<feature type="binding site" evidence="10">
    <location>
        <begin position="104"/>
        <end position="105"/>
    </location>
    <ligand>
        <name>substrate</name>
    </ligand>
</feature>
<feature type="binding site" evidence="10">
    <location>
        <position position="220"/>
    </location>
    <ligand>
        <name>Mn(2+)</name>
        <dbReference type="ChEBI" id="CHEBI:29035"/>
        <label>2</label>
    </ligand>
</feature>
<keyword evidence="4 10" id="KW-0441">Lipid A biosynthesis</keyword>
<keyword evidence="1 10" id="KW-1003">Cell membrane</keyword>
<comment type="pathway">
    <text evidence="10">Glycolipid biosynthesis; lipid IV(A) biosynthesis; lipid IV(A) from (3R)-3-hydroxytetradecanoyl-[acyl-carrier-protein] and UDP-N-acetyl-alpha-D-glucosamine: step 4/6.</text>
</comment>
<keyword evidence="7 10" id="KW-0443">Lipid metabolism</keyword>
<evidence type="ECO:0000256" key="6">
    <source>
        <dbReference type="ARBA" id="ARBA00022801"/>
    </source>
</evidence>
<reference evidence="12 13" key="1">
    <citation type="submission" date="2024-02" db="EMBL/GenBank/DDBJ databases">
        <title>New especies of Spiribacter isolated from saline water.</title>
        <authorList>
            <person name="Leon M.J."/>
            <person name="De La Haba R."/>
            <person name="Sanchez-Porro C."/>
            <person name="Ventosa A."/>
        </authorList>
    </citation>
    <scope>NUCLEOTIDE SEQUENCE [LARGE SCALE GENOMIC DNA]</scope>
    <source>
        <strain evidence="13">ag22IC4-189</strain>
    </source>
</reference>
<dbReference type="InterPro" id="IPR043461">
    <property type="entry name" value="LpxH-like"/>
</dbReference>
<keyword evidence="2 10" id="KW-0444">Lipid biosynthesis</keyword>
<evidence type="ECO:0000313" key="12">
    <source>
        <dbReference type="EMBL" id="MEX0430062.1"/>
    </source>
</evidence>
<evidence type="ECO:0000259" key="11">
    <source>
        <dbReference type="Pfam" id="PF00149"/>
    </source>
</evidence>
<comment type="cofactor">
    <cofactor evidence="10">
        <name>Mn(2+)</name>
        <dbReference type="ChEBI" id="CHEBI:29035"/>
    </cofactor>
    <text evidence="10">Binds 2 Mn(2+) ions per subunit in a binuclear metal center.</text>
</comment>
<keyword evidence="8 10" id="KW-0472">Membrane</keyword>
<sequence>MEARLACSRRPRHLAAMQTLSFNTNRAPVLFIADLHLDPARPEAMTAFLAFARGQAREAAALFILGDLFEAWIGDDARPPDEPISPALKALTAGGTHVFLMHGNRDFLLGDDFCDAAGATRLEEPAIVHLDDEPVLLEHGDALCIDDVAYQAFRAQVRDPAWQAGFLALPIEERLRQAQAARTRSGEAMADKTETIMDVNSNAVAQRLRDWQARRLIHGHTHRPAIHEFTLDGQPATRIVLGDWFEQGSVLRVEDGRTALESLAFGG</sequence>
<gene>
    <name evidence="10" type="primary">lpxH</name>
    <name evidence="12" type="ORF">V6X30_01430</name>
</gene>
<dbReference type="PANTHER" id="PTHR34990">
    <property type="entry name" value="UDP-2,3-DIACYLGLUCOSAMINE HYDROLASE-RELATED"/>
    <property type="match status" value="1"/>
</dbReference>
<feature type="domain" description="Calcineurin-like phosphoesterase" evidence="11">
    <location>
        <begin position="28"/>
        <end position="224"/>
    </location>
</feature>
<feature type="binding site" evidence="10">
    <location>
        <position position="185"/>
    </location>
    <ligand>
        <name>substrate</name>
    </ligand>
</feature>
<comment type="similarity">
    <text evidence="10">Belongs to the LpxH family.</text>
</comment>
<dbReference type="Proteomes" id="UP001556637">
    <property type="component" value="Unassembled WGS sequence"/>
</dbReference>
<feature type="binding site" evidence="10">
    <location>
        <position position="220"/>
    </location>
    <ligand>
        <name>substrate</name>
    </ligand>
</feature>
<feature type="binding site" evidence="10">
    <location>
        <position position="36"/>
    </location>
    <ligand>
        <name>Mn(2+)</name>
        <dbReference type="ChEBI" id="CHEBI:29035"/>
        <label>1</label>
    </ligand>
</feature>
<evidence type="ECO:0000313" key="13">
    <source>
        <dbReference type="Proteomes" id="UP001556637"/>
    </source>
</evidence>
<keyword evidence="3 10" id="KW-0997">Cell inner membrane</keyword>
<dbReference type="EMBL" id="JBAKFF010000001">
    <property type="protein sequence ID" value="MEX0430062.1"/>
    <property type="molecule type" value="Genomic_DNA"/>
</dbReference>
<evidence type="ECO:0000256" key="7">
    <source>
        <dbReference type="ARBA" id="ARBA00023098"/>
    </source>
</evidence>
<name>A0ABV3T4D4_9GAMM</name>
<feature type="binding site" evidence="10">
    <location>
        <position position="139"/>
    </location>
    <ligand>
        <name>Mn(2+)</name>
        <dbReference type="ChEBI" id="CHEBI:29035"/>
        <label>2</label>
    </ligand>
</feature>
<dbReference type="HAMAP" id="MF_00575">
    <property type="entry name" value="LpxH"/>
    <property type="match status" value="1"/>
</dbReference>
<dbReference type="EC" id="3.6.1.54" evidence="10"/>
<dbReference type="Pfam" id="PF00149">
    <property type="entry name" value="Metallophos"/>
    <property type="match status" value="1"/>
</dbReference>